<reference evidence="2 3" key="1">
    <citation type="journal article" date="2019" name="Int. J. Syst. Evol. Microbiol.">
        <title>The Global Catalogue of Microorganisms (GCM) 10K type strain sequencing project: providing services to taxonomists for standard genome sequencing and annotation.</title>
        <authorList>
            <consortium name="The Broad Institute Genomics Platform"/>
            <consortium name="The Broad Institute Genome Sequencing Center for Infectious Disease"/>
            <person name="Wu L."/>
            <person name="Ma J."/>
        </authorList>
    </citation>
    <scope>NUCLEOTIDE SEQUENCE [LARGE SCALE GENOMIC DNA]</scope>
    <source>
        <strain evidence="2 3">JCM 16009</strain>
    </source>
</reference>
<dbReference type="Proteomes" id="UP001500449">
    <property type="component" value="Unassembled WGS sequence"/>
</dbReference>
<gene>
    <name evidence="2" type="ORF">GCM10009836_58160</name>
</gene>
<protein>
    <recommendedName>
        <fullName evidence="4">CopG family transcriptional regulator</fullName>
    </recommendedName>
</protein>
<feature type="region of interest" description="Disordered" evidence="1">
    <location>
        <begin position="1"/>
        <end position="36"/>
    </location>
</feature>
<evidence type="ECO:0008006" key="4">
    <source>
        <dbReference type="Google" id="ProtNLM"/>
    </source>
</evidence>
<name>A0ABN2NHY9_9PSEU</name>
<dbReference type="EMBL" id="BAAAQK010000024">
    <property type="protein sequence ID" value="GAA1869917.1"/>
    <property type="molecule type" value="Genomic_DNA"/>
</dbReference>
<sequence>MAARRGRALASRAMPAFRERRPSRHGAPAKRAEAELEQHDPELDSYLAALAPEAETGKFGSAQVLQVRLPALRIEQLRQVAEERGTSAAALATDWIVERLENEDAPTGPLPVTAREAGRRAQMRLRRRPR</sequence>
<accession>A0ABN2NHY9</accession>
<proteinExistence type="predicted"/>
<evidence type="ECO:0000256" key="1">
    <source>
        <dbReference type="SAM" id="MobiDB-lite"/>
    </source>
</evidence>
<organism evidence="2 3">
    <name type="scientific">Pseudonocardia ailaonensis</name>
    <dbReference type="NCBI Taxonomy" id="367279"/>
    <lineage>
        <taxon>Bacteria</taxon>
        <taxon>Bacillati</taxon>
        <taxon>Actinomycetota</taxon>
        <taxon>Actinomycetes</taxon>
        <taxon>Pseudonocardiales</taxon>
        <taxon>Pseudonocardiaceae</taxon>
        <taxon>Pseudonocardia</taxon>
    </lineage>
</organism>
<evidence type="ECO:0000313" key="2">
    <source>
        <dbReference type="EMBL" id="GAA1869917.1"/>
    </source>
</evidence>
<feature type="compositionally biased region" description="Basic residues" evidence="1">
    <location>
        <begin position="121"/>
        <end position="130"/>
    </location>
</feature>
<comment type="caution">
    <text evidence="2">The sequence shown here is derived from an EMBL/GenBank/DDBJ whole genome shotgun (WGS) entry which is preliminary data.</text>
</comment>
<feature type="region of interest" description="Disordered" evidence="1">
    <location>
        <begin position="102"/>
        <end position="130"/>
    </location>
</feature>
<keyword evidence="3" id="KW-1185">Reference proteome</keyword>
<evidence type="ECO:0000313" key="3">
    <source>
        <dbReference type="Proteomes" id="UP001500449"/>
    </source>
</evidence>